<reference evidence="1" key="1">
    <citation type="submission" date="2017-09" db="EMBL/GenBank/DDBJ databases">
        <title>Polyketide synthases of a Diaporthe helianthi virulent isolate.</title>
        <authorList>
            <person name="Baroncelli R."/>
        </authorList>
    </citation>
    <scope>NUCLEOTIDE SEQUENCE [LARGE SCALE GENOMIC DNA]</scope>
    <source>
        <strain evidence="1">7/96</strain>
    </source>
</reference>
<name>A0A2P5HRI4_DIAHE</name>
<dbReference type="OrthoDB" id="3687641at2759"/>
<comment type="caution">
    <text evidence="1">The sequence shown here is derived from an EMBL/GenBank/DDBJ whole genome shotgun (WGS) entry which is preliminary data.</text>
</comment>
<dbReference type="STRING" id="158607.A0A2P5HRI4"/>
<keyword evidence="2" id="KW-1185">Reference proteome</keyword>
<organism evidence="1 2">
    <name type="scientific">Diaporthe helianthi</name>
    <dbReference type="NCBI Taxonomy" id="158607"/>
    <lineage>
        <taxon>Eukaryota</taxon>
        <taxon>Fungi</taxon>
        <taxon>Dikarya</taxon>
        <taxon>Ascomycota</taxon>
        <taxon>Pezizomycotina</taxon>
        <taxon>Sordariomycetes</taxon>
        <taxon>Sordariomycetidae</taxon>
        <taxon>Diaporthales</taxon>
        <taxon>Diaporthaceae</taxon>
        <taxon>Diaporthe</taxon>
    </lineage>
</organism>
<accession>A0A2P5HRI4</accession>
<evidence type="ECO:0000313" key="1">
    <source>
        <dbReference type="EMBL" id="POS72876.1"/>
    </source>
</evidence>
<evidence type="ECO:0000313" key="2">
    <source>
        <dbReference type="Proteomes" id="UP000094444"/>
    </source>
</evidence>
<sequence length="74" mass="8190">MKHGGSWTTDQPVGMLKFIKGGQSNGLAFTQNTHNKVHCLTSLRVMLDWHMAGNGQKMARDMIVEAIHCPEPTV</sequence>
<dbReference type="EMBL" id="MAVT02000905">
    <property type="protein sequence ID" value="POS72876.1"/>
    <property type="molecule type" value="Genomic_DNA"/>
</dbReference>
<dbReference type="InParanoid" id="A0A2P5HRI4"/>
<dbReference type="AlphaFoldDB" id="A0A2P5HRI4"/>
<gene>
    <name evidence="1" type="ORF">DHEL01_v208727</name>
</gene>
<dbReference type="Proteomes" id="UP000094444">
    <property type="component" value="Unassembled WGS sequence"/>
</dbReference>
<proteinExistence type="predicted"/>
<protein>
    <submittedName>
        <fullName evidence="1">Uncharacterized protein</fullName>
    </submittedName>
</protein>